<sequence length="230" mass="25292">MRYTLVITMMATLFLSLPSYAEDLNYNLYQLSVSAEDEIDNDIMKVTLLATHQASLSSEANKVVNKQMTSALEVLKKTSNIKYETGNYQTQPIYQNQQIAGWKASQEIELKSADFNQLSTLVGKLQKDLKISSMGFEVSKVVRQKAEQRLAVDALSQFKAHALLVQKTMGASGYQIVTADVNTGSSRPPIRYSMMRSEMAMASDSPGPAVEGGNSTINVSVSGQVQLTFN</sequence>
<dbReference type="Gene3D" id="3.30.110.170">
    <property type="entry name" value="Protein of unknown function (DUF541), domain 1"/>
    <property type="match status" value="1"/>
</dbReference>
<name>A0ABY6N2W0_9ALTE</name>
<dbReference type="Proteomes" id="UP001163739">
    <property type="component" value="Chromosome"/>
</dbReference>
<gene>
    <name evidence="2" type="ORF">NKI27_00900</name>
</gene>
<keyword evidence="3" id="KW-1185">Reference proteome</keyword>
<dbReference type="PANTHER" id="PTHR34387">
    <property type="entry name" value="SLR1258 PROTEIN"/>
    <property type="match status" value="1"/>
</dbReference>
<protein>
    <submittedName>
        <fullName evidence="2">SIMPL domain-containing protein</fullName>
    </submittedName>
</protein>
<dbReference type="PANTHER" id="PTHR34387:SF1">
    <property type="entry name" value="PERIPLASMIC IMMUNOGENIC PROTEIN"/>
    <property type="match status" value="1"/>
</dbReference>
<dbReference type="Pfam" id="PF04402">
    <property type="entry name" value="SIMPL"/>
    <property type="match status" value="1"/>
</dbReference>
<dbReference type="RefSeq" id="WP_265047819.1">
    <property type="nucleotide sequence ID" value="NZ_CP100390.1"/>
</dbReference>
<proteinExistence type="predicted"/>
<feature type="chain" id="PRO_5045189751" evidence="1">
    <location>
        <begin position="22"/>
        <end position="230"/>
    </location>
</feature>
<dbReference type="Gene3D" id="3.30.70.2970">
    <property type="entry name" value="Protein of unknown function (DUF541), domain 2"/>
    <property type="match status" value="1"/>
</dbReference>
<keyword evidence="1" id="KW-0732">Signal</keyword>
<evidence type="ECO:0000313" key="2">
    <source>
        <dbReference type="EMBL" id="UZE96334.1"/>
    </source>
</evidence>
<accession>A0ABY6N2W0</accession>
<dbReference type="InterPro" id="IPR007497">
    <property type="entry name" value="SIMPL/DUF541"/>
</dbReference>
<dbReference type="InterPro" id="IPR052022">
    <property type="entry name" value="26kDa_periplasmic_antigen"/>
</dbReference>
<feature type="signal peptide" evidence="1">
    <location>
        <begin position="1"/>
        <end position="21"/>
    </location>
</feature>
<evidence type="ECO:0000313" key="3">
    <source>
        <dbReference type="Proteomes" id="UP001163739"/>
    </source>
</evidence>
<evidence type="ECO:0000256" key="1">
    <source>
        <dbReference type="SAM" id="SignalP"/>
    </source>
</evidence>
<reference evidence="2" key="1">
    <citation type="submission" date="2022-06" db="EMBL/GenBank/DDBJ databases">
        <title>Alkalimarinus sp. nov., isolated from gut of a Alitta virens.</title>
        <authorList>
            <person name="Yang A.I."/>
            <person name="Shin N.-R."/>
        </authorList>
    </citation>
    <scope>NUCLEOTIDE SEQUENCE</scope>
    <source>
        <strain evidence="2">A2M4</strain>
    </source>
</reference>
<organism evidence="2 3">
    <name type="scientific">Alkalimarinus alittae</name>
    <dbReference type="NCBI Taxonomy" id="2961619"/>
    <lineage>
        <taxon>Bacteria</taxon>
        <taxon>Pseudomonadati</taxon>
        <taxon>Pseudomonadota</taxon>
        <taxon>Gammaproteobacteria</taxon>
        <taxon>Alteromonadales</taxon>
        <taxon>Alteromonadaceae</taxon>
        <taxon>Alkalimarinus</taxon>
    </lineage>
</organism>
<dbReference type="EMBL" id="CP100390">
    <property type="protein sequence ID" value="UZE96334.1"/>
    <property type="molecule type" value="Genomic_DNA"/>
</dbReference>